<keyword evidence="3" id="KW-1185">Reference proteome</keyword>
<keyword evidence="1" id="KW-0472">Membrane</keyword>
<sequence length="146" mass="15058">MRYLARPHQIPPRVAVGAYFLDSGLSKFDADEGTAEGVHGMAVRAYPFLGKVDPMLFTRALSITEMALGAALLVPVVPSVVAGAALAGFAGGLIGLYLRTPGMTRPGGVRPSDQGKAVAKDVWLLGIGLGLVVDECVHECAGRGAA</sequence>
<feature type="transmembrane region" description="Helical" evidence="1">
    <location>
        <begin position="80"/>
        <end position="98"/>
    </location>
</feature>
<comment type="caution">
    <text evidence="2">The sequence shown here is derived from an EMBL/GenBank/DDBJ whole genome shotgun (WGS) entry which is preliminary data.</text>
</comment>
<organism evidence="2 3">
    <name type="scientific">Sphaerisporangium siamense</name>
    <dbReference type="NCBI Taxonomy" id="795645"/>
    <lineage>
        <taxon>Bacteria</taxon>
        <taxon>Bacillati</taxon>
        <taxon>Actinomycetota</taxon>
        <taxon>Actinomycetes</taxon>
        <taxon>Streptosporangiales</taxon>
        <taxon>Streptosporangiaceae</taxon>
        <taxon>Sphaerisporangium</taxon>
    </lineage>
</organism>
<evidence type="ECO:0000313" key="3">
    <source>
        <dbReference type="Proteomes" id="UP000542210"/>
    </source>
</evidence>
<dbReference type="RefSeq" id="WP_184883535.1">
    <property type="nucleotide sequence ID" value="NZ_BOOV01000032.1"/>
</dbReference>
<name>A0A7W7DBZ4_9ACTN</name>
<accession>A0A7W7DBZ4</accession>
<protein>
    <submittedName>
        <fullName evidence="2">Putative membrane protein YphA (DoxX/SURF4 family)</fullName>
    </submittedName>
</protein>
<evidence type="ECO:0000313" key="2">
    <source>
        <dbReference type="EMBL" id="MBB4703235.1"/>
    </source>
</evidence>
<proteinExistence type="predicted"/>
<keyword evidence="1" id="KW-0812">Transmembrane</keyword>
<gene>
    <name evidence="2" type="ORF">BJ982_004779</name>
</gene>
<dbReference type="AlphaFoldDB" id="A0A7W7DBZ4"/>
<dbReference type="EMBL" id="JACHND010000001">
    <property type="protein sequence ID" value="MBB4703235.1"/>
    <property type="molecule type" value="Genomic_DNA"/>
</dbReference>
<keyword evidence="1" id="KW-1133">Transmembrane helix</keyword>
<reference evidence="2 3" key="1">
    <citation type="submission" date="2020-08" db="EMBL/GenBank/DDBJ databases">
        <title>Sequencing the genomes of 1000 actinobacteria strains.</title>
        <authorList>
            <person name="Klenk H.-P."/>
        </authorList>
    </citation>
    <scope>NUCLEOTIDE SEQUENCE [LARGE SCALE GENOMIC DNA]</scope>
    <source>
        <strain evidence="2 3">DSM 45784</strain>
    </source>
</reference>
<dbReference type="Proteomes" id="UP000542210">
    <property type="component" value="Unassembled WGS sequence"/>
</dbReference>
<evidence type="ECO:0000256" key="1">
    <source>
        <dbReference type="SAM" id="Phobius"/>
    </source>
</evidence>